<dbReference type="InterPro" id="IPR036316">
    <property type="entry name" value="Pili_assmbl_chap_C_dom_sf"/>
</dbReference>
<dbReference type="Proteomes" id="UP000273143">
    <property type="component" value="Chromosome"/>
</dbReference>
<dbReference type="Pfam" id="PF02753">
    <property type="entry name" value="PapD_C"/>
    <property type="match status" value="1"/>
</dbReference>
<comment type="subcellular location">
    <subcellularLocation>
        <location evidence="1 6">Periplasm</location>
    </subcellularLocation>
</comment>
<dbReference type="PROSITE" id="PS00635">
    <property type="entry name" value="PILI_CHAPERONE"/>
    <property type="match status" value="1"/>
</dbReference>
<evidence type="ECO:0000313" key="10">
    <source>
        <dbReference type="Proteomes" id="UP000273143"/>
    </source>
</evidence>
<evidence type="ECO:0000313" key="9">
    <source>
        <dbReference type="EMBL" id="AZS50763.1"/>
    </source>
</evidence>
<evidence type="ECO:0000256" key="1">
    <source>
        <dbReference type="ARBA" id="ARBA00004418"/>
    </source>
</evidence>
<dbReference type="Pfam" id="PF00345">
    <property type="entry name" value="PapD_N"/>
    <property type="match status" value="1"/>
</dbReference>
<proteinExistence type="inferred from homology"/>
<dbReference type="AlphaFoldDB" id="A0A3Q9JNC0"/>
<protein>
    <submittedName>
        <fullName evidence="9">Molecular chaperone</fullName>
    </submittedName>
</protein>
<dbReference type="InterPro" id="IPR018046">
    <property type="entry name" value="Pili_assmbl_chaperone_CS"/>
</dbReference>
<keyword evidence="3" id="KW-0732">Signal</keyword>
<dbReference type="Gene3D" id="2.60.40.10">
    <property type="entry name" value="Immunoglobulins"/>
    <property type="match status" value="2"/>
</dbReference>
<gene>
    <name evidence="9" type="ORF">DM558_08195</name>
</gene>
<evidence type="ECO:0000256" key="5">
    <source>
        <dbReference type="ARBA" id="ARBA00023186"/>
    </source>
</evidence>
<keyword evidence="10" id="KW-1185">Reference proteome</keyword>
<dbReference type="InterPro" id="IPR013783">
    <property type="entry name" value="Ig-like_fold"/>
</dbReference>
<dbReference type="InterPro" id="IPR016147">
    <property type="entry name" value="Pili_assmbl_chaperone_N"/>
</dbReference>
<feature type="domain" description="Pili assembly chaperone N-terminal" evidence="7">
    <location>
        <begin position="32"/>
        <end position="156"/>
    </location>
</feature>
<keyword evidence="4" id="KW-0574">Periplasm</keyword>
<dbReference type="EMBL" id="CP029822">
    <property type="protein sequence ID" value="AZS50763.1"/>
    <property type="molecule type" value="Genomic_DNA"/>
</dbReference>
<evidence type="ECO:0000256" key="4">
    <source>
        <dbReference type="ARBA" id="ARBA00022764"/>
    </source>
</evidence>
<reference evidence="10" key="1">
    <citation type="submission" date="2018-06" db="EMBL/GenBank/DDBJ databases">
        <title>Complete genome of Pseudomonas insecticola strain QZS01.</title>
        <authorList>
            <person name="Wang J."/>
            <person name="Su Q."/>
        </authorList>
    </citation>
    <scope>NUCLEOTIDE SEQUENCE [LARGE SCALE GENOMIC DNA]</scope>
    <source>
        <strain evidence="10">QZS01</strain>
    </source>
</reference>
<dbReference type="PANTHER" id="PTHR30251">
    <property type="entry name" value="PILUS ASSEMBLY CHAPERONE"/>
    <property type="match status" value="1"/>
</dbReference>
<evidence type="ECO:0000259" key="8">
    <source>
        <dbReference type="Pfam" id="PF02753"/>
    </source>
</evidence>
<dbReference type="GO" id="GO:0071555">
    <property type="term" value="P:cell wall organization"/>
    <property type="evidence" value="ECO:0007669"/>
    <property type="project" value="InterPro"/>
</dbReference>
<organism evidence="9 10">
    <name type="scientific">Entomomonas moraniae</name>
    <dbReference type="NCBI Taxonomy" id="2213226"/>
    <lineage>
        <taxon>Bacteria</taxon>
        <taxon>Pseudomonadati</taxon>
        <taxon>Pseudomonadota</taxon>
        <taxon>Gammaproteobacteria</taxon>
        <taxon>Pseudomonadales</taxon>
        <taxon>Pseudomonadaceae</taxon>
        <taxon>Entomomonas</taxon>
    </lineage>
</organism>
<dbReference type="InterPro" id="IPR050643">
    <property type="entry name" value="Periplasmic_pilus_chap"/>
</dbReference>
<dbReference type="InterPro" id="IPR001829">
    <property type="entry name" value="Pili_assmbl_chaperone_bac"/>
</dbReference>
<comment type="similarity">
    <text evidence="2 6">Belongs to the periplasmic pilus chaperone family.</text>
</comment>
<dbReference type="GO" id="GO:0030288">
    <property type="term" value="C:outer membrane-bounded periplasmic space"/>
    <property type="evidence" value="ECO:0007669"/>
    <property type="project" value="InterPro"/>
</dbReference>
<dbReference type="PANTHER" id="PTHR30251:SF7">
    <property type="entry name" value="FIMBRIAE CHAPARONE"/>
    <property type="match status" value="1"/>
</dbReference>
<sequence length="260" mass="29706">MEIYNRMKNRNYSQCCLFLWLIMGVSTLSFAGIMAETTRLIFPEGATERSLMLANTNNYPVLVQTWIDNGDVNNTPEKTSAPFIVLPTVFKMGASEVKGIRVVFKNQRLPKDRESVFWLNLYEIPPTNNRASATDEAKLLVAMNTQMKIFYRPKNLSQKINTLQDNLQFTLMKDKDRLVLTCHNPTPYYASFSSLKLLSAGKVYKPDTKLDMMVSPFSTDQFVFRANDMLKGRSIDLEFMLITDTGLSQKGEKKSIFTSQ</sequence>
<evidence type="ECO:0000256" key="6">
    <source>
        <dbReference type="RuleBase" id="RU003918"/>
    </source>
</evidence>
<name>A0A3Q9JNC0_9GAMM</name>
<feature type="domain" description="Pili assembly chaperone C-terminal" evidence="8">
    <location>
        <begin position="183"/>
        <end position="247"/>
    </location>
</feature>
<evidence type="ECO:0000256" key="3">
    <source>
        <dbReference type="ARBA" id="ARBA00022729"/>
    </source>
</evidence>
<dbReference type="KEGG" id="emo:DM558_08195"/>
<accession>A0A3Q9JNC0</accession>
<dbReference type="InterPro" id="IPR016148">
    <property type="entry name" value="Pili_assmbl_chaperone_C"/>
</dbReference>
<evidence type="ECO:0000256" key="2">
    <source>
        <dbReference type="ARBA" id="ARBA00007399"/>
    </source>
</evidence>
<dbReference type="SUPFAM" id="SSF49584">
    <property type="entry name" value="Periplasmic chaperone C-domain"/>
    <property type="match status" value="1"/>
</dbReference>
<dbReference type="SUPFAM" id="SSF49354">
    <property type="entry name" value="PapD-like"/>
    <property type="match status" value="1"/>
</dbReference>
<evidence type="ECO:0000259" key="7">
    <source>
        <dbReference type="Pfam" id="PF00345"/>
    </source>
</evidence>
<keyword evidence="5 6" id="KW-0143">Chaperone</keyword>
<dbReference type="PRINTS" id="PR00969">
    <property type="entry name" value="CHAPERONPILI"/>
</dbReference>
<dbReference type="InterPro" id="IPR008962">
    <property type="entry name" value="PapD-like_sf"/>
</dbReference>